<dbReference type="AlphaFoldDB" id="A0A2P6SF65"/>
<dbReference type="InterPro" id="IPR032675">
    <property type="entry name" value="LRR_dom_sf"/>
</dbReference>
<organism evidence="4 5">
    <name type="scientific">Rosa chinensis</name>
    <name type="common">China rose</name>
    <dbReference type="NCBI Taxonomy" id="74649"/>
    <lineage>
        <taxon>Eukaryota</taxon>
        <taxon>Viridiplantae</taxon>
        <taxon>Streptophyta</taxon>
        <taxon>Embryophyta</taxon>
        <taxon>Tracheophyta</taxon>
        <taxon>Spermatophyta</taxon>
        <taxon>Magnoliopsida</taxon>
        <taxon>eudicotyledons</taxon>
        <taxon>Gunneridae</taxon>
        <taxon>Pentapetalae</taxon>
        <taxon>rosids</taxon>
        <taxon>fabids</taxon>
        <taxon>Rosales</taxon>
        <taxon>Rosaceae</taxon>
        <taxon>Rosoideae</taxon>
        <taxon>Rosoideae incertae sedis</taxon>
        <taxon>Rosa</taxon>
    </lineage>
</organism>
<dbReference type="InterPro" id="IPR013210">
    <property type="entry name" value="LRR_N_plant-typ"/>
</dbReference>
<accession>A0A2P6SF65</accession>
<dbReference type="Gramene" id="PRQ57321">
    <property type="protein sequence ID" value="PRQ57321"/>
    <property type="gene ID" value="RchiOBHm_Chr1g0347041"/>
</dbReference>
<keyword evidence="1" id="KW-0433">Leucine-rich repeat</keyword>
<comment type="caution">
    <text evidence="4">The sequence shown here is derived from an EMBL/GenBank/DDBJ whole genome shotgun (WGS) entry which is preliminary data.</text>
</comment>
<evidence type="ECO:0000313" key="4">
    <source>
        <dbReference type="EMBL" id="PRQ57321.1"/>
    </source>
</evidence>
<dbReference type="Proteomes" id="UP000238479">
    <property type="component" value="Chromosome 1"/>
</dbReference>
<gene>
    <name evidence="4" type="ORF">RchiOBHm_Chr1g0347041</name>
</gene>
<dbReference type="EMBL" id="PDCK01000039">
    <property type="protein sequence ID" value="PRQ57321.1"/>
    <property type="molecule type" value="Genomic_DNA"/>
</dbReference>
<dbReference type="Gene3D" id="3.80.10.10">
    <property type="entry name" value="Ribonuclease Inhibitor"/>
    <property type="match status" value="1"/>
</dbReference>
<dbReference type="Pfam" id="PF08263">
    <property type="entry name" value="LRRNT_2"/>
    <property type="match status" value="1"/>
</dbReference>
<keyword evidence="2" id="KW-0677">Repeat</keyword>
<sequence>MLRSYSLQQPSYCPDEESTALLQFKHSFTINASASSLVGAYPKVWSWKTAQGGNNTSCCTWDGVECDEHTGHVRDWA</sequence>
<reference evidence="4 5" key="1">
    <citation type="journal article" date="2018" name="Nat. Genet.">
        <title>The Rosa genome provides new insights in the design of modern roses.</title>
        <authorList>
            <person name="Bendahmane M."/>
        </authorList>
    </citation>
    <scope>NUCLEOTIDE SEQUENCE [LARGE SCALE GENOMIC DNA]</scope>
    <source>
        <strain evidence="5">cv. Old Blush</strain>
    </source>
</reference>
<feature type="domain" description="Leucine-rich repeat-containing N-terminal plant-type" evidence="3">
    <location>
        <begin position="15"/>
        <end position="67"/>
    </location>
</feature>
<evidence type="ECO:0000259" key="3">
    <source>
        <dbReference type="Pfam" id="PF08263"/>
    </source>
</evidence>
<evidence type="ECO:0000256" key="1">
    <source>
        <dbReference type="ARBA" id="ARBA00022614"/>
    </source>
</evidence>
<proteinExistence type="predicted"/>
<evidence type="ECO:0000256" key="2">
    <source>
        <dbReference type="ARBA" id="ARBA00022737"/>
    </source>
</evidence>
<keyword evidence="5" id="KW-1185">Reference proteome</keyword>
<name>A0A2P6SF65_ROSCH</name>
<evidence type="ECO:0000313" key="5">
    <source>
        <dbReference type="Proteomes" id="UP000238479"/>
    </source>
</evidence>
<protein>
    <submittedName>
        <fullName evidence="4">Putative leucine-rich repeat-containing, plant-type</fullName>
    </submittedName>
</protein>